<feature type="domain" description="Clp1 C-terminal" evidence="3">
    <location>
        <begin position="266"/>
        <end position="380"/>
    </location>
</feature>
<dbReference type="Pfam" id="PF16575">
    <property type="entry name" value="CLP1_P"/>
    <property type="match status" value="2"/>
</dbReference>
<feature type="domain" description="Clp1 N-terminal" evidence="4">
    <location>
        <begin position="17"/>
        <end position="109"/>
    </location>
</feature>
<feature type="domain" description="Clp1 P-loop" evidence="5">
    <location>
        <begin position="123"/>
        <end position="177"/>
    </location>
</feature>
<dbReference type="PANTHER" id="PTHR12755">
    <property type="entry name" value="CLEAVAGE/POLYADENYLATION FACTOR IA SUBUNIT CLP1P"/>
    <property type="match status" value="1"/>
</dbReference>
<dbReference type="Gene3D" id="2.60.120.1030">
    <property type="entry name" value="Clp1, DNA binding domain"/>
    <property type="match status" value="1"/>
</dbReference>
<keyword evidence="7" id="KW-1185">Reference proteome</keyword>
<dbReference type="Pfam" id="PF16573">
    <property type="entry name" value="CLP1_N"/>
    <property type="match status" value="1"/>
</dbReference>
<comment type="caution">
    <text evidence="6">The sequence shown here is derived from an EMBL/GenBank/DDBJ whole genome shotgun (WGS) entry which is preliminary data.</text>
</comment>
<dbReference type="AlphaFoldDB" id="W6V4H3"/>
<dbReference type="InterPro" id="IPR032319">
    <property type="entry name" value="CLP1_P"/>
</dbReference>
<dbReference type="STRING" id="6210.W6V4H3"/>
<evidence type="ECO:0000256" key="2">
    <source>
        <dbReference type="ARBA" id="ARBA00022840"/>
    </source>
</evidence>
<dbReference type="Gene3D" id="2.40.30.330">
    <property type="entry name" value="Pre-mRNA cleavage complex subunit Clp1, C-terminal domain"/>
    <property type="match status" value="1"/>
</dbReference>
<dbReference type="GO" id="GO:0051731">
    <property type="term" value="F:polynucleotide 5'-hydroxyl-kinase activity"/>
    <property type="evidence" value="ECO:0007669"/>
    <property type="project" value="InterPro"/>
</dbReference>
<evidence type="ECO:0000259" key="3">
    <source>
        <dbReference type="Pfam" id="PF06807"/>
    </source>
</evidence>
<keyword evidence="2" id="KW-0067">ATP-binding</keyword>
<dbReference type="GO" id="GO:0005524">
    <property type="term" value="F:ATP binding"/>
    <property type="evidence" value="ECO:0007669"/>
    <property type="project" value="UniProtKB-KW"/>
</dbReference>
<evidence type="ECO:0000313" key="7">
    <source>
        <dbReference type="Proteomes" id="UP000019149"/>
    </source>
</evidence>
<protein>
    <submittedName>
        <fullName evidence="6">Polyribonucleotide 5'-hydroxyl-kinase Clp1</fullName>
    </submittedName>
</protein>
<accession>W6V4H3</accession>
<evidence type="ECO:0000313" key="6">
    <source>
        <dbReference type="EMBL" id="EUB61039.1"/>
    </source>
</evidence>
<proteinExistence type="predicted"/>
<dbReference type="PANTHER" id="PTHR12755:SF6">
    <property type="entry name" value="POLYRIBONUCLEOTIDE 5'-HYDROXYL-KINASE CLP1"/>
    <property type="match status" value="1"/>
</dbReference>
<dbReference type="InterPro" id="IPR032324">
    <property type="entry name" value="Clp1_N"/>
</dbReference>
<reference evidence="6 7" key="1">
    <citation type="journal article" date="2013" name="Nat. Genet.">
        <title>The genome of the hydatid tapeworm Echinococcus granulosus.</title>
        <authorList>
            <person name="Zheng H."/>
            <person name="Zhang W."/>
            <person name="Zhang L."/>
            <person name="Zhang Z."/>
            <person name="Li J."/>
            <person name="Lu G."/>
            <person name="Zhu Y."/>
            <person name="Wang Y."/>
            <person name="Huang Y."/>
            <person name="Liu J."/>
            <person name="Kang H."/>
            <person name="Chen J."/>
            <person name="Wang L."/>
            <person name="Chen A."/>
            <person name="Yu S."/>
            <person name="Gao Z."/>
            <person name="Jin L."/>
            <person name="Gu W."/>
            <person name="Wang Z."/>
            <person name="Zhao L."/>
            <person name="Shi B."/>
            <person name="Wen H."/>
            <person name="Lin R."/>
            <person name="Jones M.K."/>
            <person name="Brejova B."/>
            <person name="Vinar T."/>
            <person name="Zhao G."/>
            <person name="McManus D.P."/>
            <person name="Chen Z."/>
            <person name="Zhou Y."/>
            <person name="Wang S."/>
        </authorList>
    </citation>
    <scope>NUCLEOTIDE SEQUENCE [LARGE SCALE GENOMIC DNA]</scope>
</reference>
<name>W6V4H3_ECHGR</name>
<evidence type="ECO:0000256" key="1">
    <source>
        <dbReference type="ARBA" id="ARBA00022741"/>
    </source>
</evidence>
<dbReference type="EMBL" id="APAU02000024">
    <property type="protein sequence ID" value="EUB61039.1"/>
    <property type="molecule type" value="Genomic_DNA"/>
</dbReference>
<dbReference type="Proteomes" id="UP000019149">
    <property type="component" value="Unassembled WGS sequence"/>
</dbReference>
<dbReference type="OrthoDB" id="258143at2759"/>
<dbReference type="CTD" id="36339787"/>
<dbReference type="Pfam" id="PF06807">
    <property type="entry name" value="Clp1"/>
    <property type="match status" value="1"/>
</dbReference>
<dbReference type="KEGG" id="egl:EGR_04072"/>
<evidence type="ECO:0000259" key="4">
    <source>
        <dbReference type="Pfam" id="PF16573"/>
    </source>
</evidence>
<dbReference type="RefSeq" id="XP_024352235.1">
    <property type="nucleotide sequence ID" value="XM_024493321.1"/>
</dbReference>
<gene>
    <name evidence="6" type="ORF">EGR_04072</name>
</gene>
<dbReference type="SUPFAM" id="SSF52540">
    <property type="entry name" value="P-loop containing nucleoside triphosphate hydrolases"/>
    <property type="match status" value="1"/>
</dbReference>
<organism evidence="6 7">
    <name type="scientific">Echinococcus granulosus</name>
    <name type="common">Hydatid tapeworm</name>
    <dbReference type="NCBI Taxonomy" id="6210"/>
    <lineage>
        <taxon>Eukaryota</taxon>
        <taxon>Metazoa</taxon>
        <taxon>Spiralia</taxon>
        <taxon>Lophotrochozoa</taxon>
        <taxon>Platyhelminthes</taxon>
        <taxon>Cestoda</taxon>
        <taxon>Eucestoda</taxon>
        <taxon>Cyclophyllidea</taxon>
        <taxon>Taeniidae</taxon>
        <taxon>Echinococcus</taxon>
        <taxon>Echinococcus granulosus group</taxon>
    </lineage>
</organism>
<dbReference type="InterPro" id="IPR038238">
    <property type="entry name" value="Clp1_C_sf"/>
</dbReference>
<dbReference type="GO" id="GO:0006388">
    <property type="term" value="P:tRNA splicing, via endonucleolytic cleavage and ligation"/>
    <property type="evidence" value="ECO:0007669"/>
    <property type="project" value="TreeGrafter"/>
</dbReference>
<feature type="domain" description="Clp1 P-loop" evidence="5">
    <location>
        <begin position="188"/>
        <end position="259"/>
    </location>
</feature>
<dbReference type="InterPro" id="IPR045116">
    <property type="entry name" value="Clp1/Grc3"/>
</dbReference>
<dbReference type="OMA" id="VQYVNCH"/>
<dbReference type="GeneID" id="36339787"/>
<dbReference type="Gene3D" id="3.40.50.300">
    <property type="entry name" value="P-loop containing nucleotide triphosphate hydrolases"/>
    <property type="match status" value="2"/>
</dbReference>
<dbReference type="InterPro" id="IPR010655">
    <property type="entry name" value="Clp1_C"/>
</dbReference>
<dbReference type="InterPro" id="IPR027417">
    <property type="entry name" value="P-loop_NTPase"/>
</dbReference>
<dbReference type="GO" id="GO:0031124">
    <property type="term" value="P:mRNA 3'-end processing"/>
    <property type="evidence" value="ECO:0007669"/>
    <property type="project" value="InterPro"/>
</dbReference>
<evidence type="ECO:0000259" key="5">
    <source>
        <dbReference type="Pfam" id="PF16575"/>
    </source>
</evidence>
<sequence length="384" mass="41861">MNTAGVGSTTPTTEYALEKYQMLRYEANAQVKIVMTSGTAEIFGTELVCGTDLVLEAGERGTVVTFHGCKITVKGSGLDAFVMDAVEDHDLLQVYVNIHANLQEARKKATEDQSRGPRVLVCGPENVGKSVLCRTLANYAARRGSKPILVDVNVCIPSTIAALAVTKPYDLLEGWGLEEDPLTPEKKQAGLDAIRTTAAAFEVDTVLVIEDGFLSTFLQEDLPKDVTIIRLPRSSGAVNFTPKQSMRQRDLRISAYFHGENLKRRLHPHHLRLSASEYTVYRVGSEAIPDALLPHGARDAEEETQSWRTPIALTVSRDALKNRMLAVSQATDPEQIASSPVFGFVVVLSVAEDRTHFNVLSPSPELPPSCLLVASICYVDPEGA</sequence>
<dbReference type="InterPro" id="IPR038239">
    <property type="entry name" value="Clp1_N_sf"/>
</dbReference>
<keyword evidence="1" id="KW-0547">Nucleotide-binding</keyword>
<dbReference type="GO" id="GO:0005634">
    <property type="term" value="C:nucleus"/>
    <property type="evidence" value="ECO:0007669"/>
    <property type="project" value="TreeGrafter"/>
</dbReference>